<dbReference type="Proteomes" id="UP001141552">
    <property type="component" value="Unassembled WGS sequence"/>
</dbReference>
<protein>
    <recommendedName>
        <fullName evidence="4">BED-type domain-containing protein</fullName>
    </recommendedName>
</protein>
<keyword evidence="3" id="KW-1185">Reference proteome</keyword>
<dbReference type="OrthoDB" id="2442898at2759"/>
<reference evidence="2" key="2">
    <citation type="journal article" date="2023" name="Plants (Basel)">
        <title>Annotation of the Turnera subulata (Passifloraceae) Draft Genome Reveals the S-Locus Evolved after the Divergence of Turneroideae from Passifloroideae in a Stepwise Manner.</title>
        <authorList>
            <person name="Henning P.M."/>
            <person name="Roalson E.H."/>
            <person name="Mir W."/>
            <person name="McCubbin A.G."/>
            <person name="Shore J.S."/>
        </authorList>
    </citation>
    <scope>NUCLEOTIDE SEQUENCE</scope>
    <source>
        <strain evidence="2">F60SS</strain>
    </source>
</reference>
<name>A0A9Q0F2P1_9ROSI</name>
<evidence type="ECO:0000313" key="3">
    <source>
        <dbReference type="Proteomes" id="UP001141552"/>
    </source>
</evidence>
<reference evidence="2" key="1">
    <citation type="submission" date="2022-02" db="EMBL/GenBank/DDBJ databases">
        <authorList>
            <person name="Henning P.M."/>
            <person name="McCubbin A.G."/>
            <person name="Shore J.S."/>
        </authorList>
    </citation>
    <scope>NUCLEOTIDE SEQUENCE</scope>
    <source>
        <strain evidence="2">F60SS</strain>
        <tissue evidence="2">Leaves</tissue>
    </source>
</reference>
<accession>A0A9Q0F2P1</accession>
<dbReference type="EMBL" id="JAKUCV010007529">
    <property type="protein sequence ID" value="KAJ4823059.1"/>
    <property type="molecule type" value="Genomic_DNA"/>
</dbReference>
<gene>
    <name evidence="2" type="ORF">Tsubulata_040397</name>
</gene>
<evidence type="ECO:0008006" key="4">
    <source>
        <dbReference type="Google" id="ProtNLM"/>
    </source>
</evidence>
<organism evidence="2 3">
    <name type="scientific">Turnera subulata</name>
    <dbReference type="NCBI Taxonomy" id="218843"/>
    <lineage>
        <taxon>Eukaryota</taxon>
        <taxon>Viridiplantae</taxon>
        <taxon>Streptophyta</taxon>
        <taxon>Embryophyta</taxon>
        <taxon>Tracheophyta</taxon>
        <taxon>Spermatophyta</taxon>
        <taxon>Magnoliopsida</taxon>
        <taxon>eudicotyledons</taxon>
        <taxon>Gunneridae</taxon>
        <taxon>Pentapetalae</taxon>
        <taxon>rosids</taxon>
        <taxon>fabids</taxon>
        <taxon>Malpighiales</taxon>
        <taxon>Passifloraceae</taxon>
        <taxon>Turnera</taxon>
    </lineage>
</organism>
<proteinExistence type="predicted"/>
<evidence type="ECO:0000313" key="2">
    <source>
        <dbReference type="EMBL" id="KAJ4823059.1"/>
    </source>
</evidence>
<feature type="compositionally biased region" description="Low complexity" evidence="1">
    <location>
        <begin position="80"/>
        <end position="90"/>
    </location>
</feature>
<evidence type="ECO:0000256" key="1">
    <source>
        <dbReference type="SAM" id="MobiDB-lite"/>
    </source>
</evidence>
<feature type="region of interest" description="Disordered" evidence="1">
    <location>
        <begin position="74"/>
        <end position="97"/>
    </location>
</feature>
<sequence>MVCASGGINRFKRHLAGIKGDAEHCTMVSDEVIHQMKQVLEGYASNKRKTQEIHEEQNPYDQRQRVREEEMYMTLQDEAPQQQNNPQQEENITEPMS</sequence>
<dbReference type="AlphaFoldDB" id="A0A9Q0F2P1"/>
<comment type="caution">
    <text evidence="2">The sequence shown here is derived from an EMBL/GenBank/DDBJ whole genome shotgun (WGS) entry which is preliminary data.</text>
</comment>